<reference evidence="1 2" key="1">
    <citation type="submission" date="2016-10" db="EMBL/GenBank/DDBJ databases">
        <authorList>
            <person name="de Groot N.N."/>
        </authorList>
    </citation>
    <scope>NUCLEOTIDE SEQUENCE [LARGE SCALE GENOMIC DNA]</scope>
    <source>
        <strain evidence="1 2">CGMCC 4.2026</strain>
    </source>
</reference>
<sequence length="100" mass="11296">MGELVGEEMTVVASSWHTPTDEDGWRLRNPRGGEHSYVTAHPRYMIHTGRYCPDCTSFFRALSDHLLPKMPDTGRSVDGGWYYQTALDQLVHIADLGSSR</sequence>
<accession>A0A1H8S4U4</accession>
<dbReference type="STRING" id="310780.SAMN05216267_103932"/>
<gene>
    <name evidence="1" type="ORF">SAMN05216267_103932</name>
</gene>
<keyword evidence="2" id="KW-1185">Reference proteome</keyword>
<name>A0A1H8S4U4_9ACTN</name>
<evidence type="ECO:0000313" key="1">
    <source>
        <dbReference type="EMBL" id="SEO73567.1"/>
    </source>
</evidence>
<dbReference type="EMBL" id="FODD01000039">
    <property type="protein sequence ID" value="SEO73567.1"/>
    <property type="molecule type" value="Genomic_DNA"/>
</dbReference>
<evidence type="ECO:0000313" key="2">
    <source>
        <dbReference type="Proteomes" id="UP000181951"/>
    </source>
</evidence>
<proteinExistence type="predicted"/>
<dbReference type="Proteomes" id="UP000181951">
    <property type="component" value="Unassembled WGS sequence"/>
</dbReference>
<protein>
    <submittedName>
        <fullName evidence="1">Uncharacterized protein</fullName>
    </submittedName>
</protein>
<dbReference type="AlphaFoldDB" id="A0A1H8S4U4"/>
<organism evidence="1 2">
    <name type="scientific">Actinacidiphila rubida</name>
    <dbReference type="NCBI Taxonomy" id="310780"/>
    <lineage>
        <taxon>Bacteria</taxon>
        <taxon>Bacillati</taxon>
        <taxon>Actinomycetota</taxon>
        <taxon>Actinomycetes</taxon>
        <taxon>Kitasatosporales</taxon>
        <taxon>Streptomycetaceae</taxon>
        <taxon>Actinacidiphila</taxon>
    </lineage>
</organism>
<dbReference type="RefSeq" id="WP_322900218.1">
    <property type="nucleotide sequence ID" value="NZ_FODD01000039.1"/>
</dbReference>